<dbReference type="Pfam" id="PF11657">
    <property type="entry name" value="Activator-TraM"/>
    <property type="match status" value="1"/>
</dbReference>
<dbReference type="EMBL" id="LNYC01000007">
    <property type="protein sequence ID" value="KTD04012.1"/>
    <property type="molecule type" value="Genomic_DNA"/>
</dbReference>
<comment type="caution">
    <text evidence="1">The sequence shown here is derived from an EMBL/GenBank/DDBJ whole genome shotgun (WGS) entry which is preliminary data.</text>
</comment>
<name>A0A0W0U8M5_9GAMM</name>
<accession>A0A0W0U8M5</accession>
<sequence>MTDQFDAVIRDIAIKHGVVLSKDDPILILQTMNDRLIEETRQAQAAMLAQFREEMESISSQWKVDAKEKAEKVLNAALASSKEAMNKMLREATNEFVHVIKNVISDSLTEAKNLTQQTSKANRFTLLTSVSMVAISCAFMLYLLINFSR</sequence>
<dbReference type="OrthoDB" id="7478199at2"/>
<dbReference type="RefSeq" id="WP_028386427.1">
    <property type="nucleotide sequence ID" value="NZ_CAAAHN010000016.1"/>
</dbReference>
<dbReference type="STRING" id="45065.Lgee_0390"/>
<proteinExistence type="predicted"/>
<evidence type="ECO:0000313" key="1">
    <source>
        <dbReference type="EMBL" id="KTD04012.1"/>
    </source>
</evidence>
<dbReference type="InterPro" id="IPR028140">
    <property type="entry name" value="TraM"/>
</dbReference>
<dbReference type="NCBIfam" id="NF010470">
    <property type="entry name" value="PRK13895.1"/>
    <property type="match status" value="1"/>
</dbReference>
<reference evidence="1 2" key="1">
    <citation type="submission" date="2015-11" db="EMBL/GenBank/DDBJ databases">
        <title>Genomic analysis of 38 Legionella species identifies large and diverse effector repertoires.</title>
        <authorList>
            <person name="Burstein D."/>
            <person name="Amaro F."/>
            <person name="Zusman T."/>
            <person name="Lifshitz Z."/>
            <person name="Cohen O."/>
            <person name="Gilbert J.A."/>
            <person name="Pupko T."/>
            <person name="Shuman H.A."/>
            <person name="Segal G."/>
        </authorList>
    </citation>
    <scope>NUCLEOTIDE SEQUENCE [LARGE SCALE GENOMIC DNA]</scope>
    <source>
        <strain evidence="1 2">ATCC 49504</strain>
    </source>
</reference>
<dbReference type="PATRIC" id="fig|45065.4.peg.413"/>
<dbReference type="AlphaFoldDB" id="A0A0W0U8M5"/>
<protein>
    <submittedName>
        <fullName evidence="1">TraM Protein</fullName>
    </submittedName>
</protein>
<gene>
    <name evidence="1" type="primary">traM_1</name>
    <name evidence="1" type="ORF">Lgee_0390</name>
</gene>
<dbReference type="Proteomes" id="UP000054785">
    <property type="component" value="Unassembled WGS sequence"/>
</dbReference>
<evidence type="ECO:0000313" key="2">
    <source>
        <dbReference type="Proteomes" id="UP000054785"/>
    </source>
</evidence>
<keyword evidence="2" id="KW-1185">Reference proteome</keyword>
<dbReference type="GO" id="GO:0009372">
    <property type="term" value="P:quorum sensing"/>
    <property type="evidence" value="ECO:0007669"/>
    <property type="project" value="InterPro"/>
</dbReference>
<organism evidence="1 2">
    <name type="scientific">Legionella geestiana</name>
    <dbReference type="NCBI Taxonomy" id="45065"/>
    <lineage>
        <taxon>Bacteria</taxon>
        <taxon>Pseudomonadati</taxon>
        <taxon>Pseudomonadota</taxon>
        <taxon>Gammaproteobacteria</taxon>
        <taxon>Legionellales</taxon>
        <taxon>Legionellaceae</taxon>
        <taxon>Legionella</taxon>
    </lineage>
</organism>